<reference evidence="2 3" key="1">
    <citation type="journal article" date="2018" name="PLoS ONE">
        <title>The draft genome of Kipferlia bialata reveals reductive genome evolution in fornicate parasites.</title>
        <authorList>
            <person name="Tanifuji G."/>
            <person name="Takabayashi S."/>
            <person name="Kume K."/>
            <person name="Takagi M."/>
            <person name="Nakayama T."/>
            <person name="Kamikawa R."/>
            <person name="Inagaki Y."/>
            <person name="Hashimoto T."/>
        </authorList>
    </citation>
    <scope>NUCLEOTIDE SEQUENCE [LARGE SCALE GENOMIC DNA]</scope>
    <source>
        <strain evidence="2">NY0173</strain>
    </source>
</reference>
<dbReference type="AlphaFoldDB" id="A0A9K3GHC8"/>
<proteinExistence type="predicted"/>
<name>A0A9K3GHC8_9EUKA</name>
<protein>
    <submittedName>
        <fullName evidence="2">Uncharacterized protein</fullName>
    </submittedName>
</protein>
<dbReference type="Proteomes" id="UP000265618">
    <property type="component" value="Unassembled WGS sequence"/>
</dbReference>
<feature type="region of interest" description="Disordered" evidence="1">
    <location>
        <begin position="70"/>
        <end position="91"/>
    </location>
</feature>
<sequence length="105" mass="11476">MTFEHDKVSQVQGHGEDISGAQNVYGAVMVMVATLARHLWSSDQDTRITALQDCIAYLEGEVHRAKEAAAQGLDEESMPHGVFSPSPTIGRRGDRMVLADLMHTP</sequence>
<evidence type="ECO:0000313" key="3">
    <source>
        <dbReference type="Proteomes" id="UP000265618"/>
    </source>
</evidence>
<comment type="caution">
    <text evidence="2">The sequence shown here is derived from an EMBL/GenBank/DDBJ whole genome shotgun (WGS) entry which is preliminary data.</text>
</comment>
<gene>
    <name evidence="2" type="ORF">KIPB_003579</name>
</gene>
<accession>A0A9K3GHC8</accession>
<evidence type="ECO:0000256" key="1">
    <source>
        <dbReference type="SAM" id="MobiDB-lite"/>
    </source>
</evidence>
<dbReference type="EMBL" id="BDIP01000696">
    <property type="protein sequence ID" value="GIQ82440.1"/>
    <property type="molecule type" value="Genomic_DNA"/>
</dbReference>
<organism evidence="2 3">
    <name type="scientific">Kipferlia bialata</name>
    <dbReference type="NCBI Taxonomy" id="797122"/>
    <lineage>
        <taxon>Eukaryota</taxon>
        <taxon>Metamonada</taxon>
        <taxon>Carpediemonas-like organisms</taxon>
        <taxon>Kipferlia</taxon>
    </lineage>
</organism>
<keyword evidence="3" id="KW-1185">Reference proteome</keyword>
<evidence type="ECO:0000313" key="2">
    <source>
        <dbReference type="EMBL" id="GIQ82440.1"/>
    </source>
</evidence>